<dbReference type="OMA" id="CFVETHL"/>
<accession>A0A2G2Z714</accession>
<sequence length="104" mass="12455">MFQVVGKLNRLKSVLKQLNWDRFSDIENKVTVAMEQLLNCQVRIQQSQSTELFDEEMQLAKQCEQLQNAKHQYLNQKCKVKWLQEGDQNTALFHRYLKARRNKN</sequence>
<protein>
    <submittedName>
        <fullName evidence="1">Uncharacterized protein</fullName>
    </submittedName>
</protein>
<comment type="caution">
    <text evidence="1">The sequence shown here is derived from an EMBL/GenBank/DDBJ whole genome shotgun (WGS) entry which is preliminary data.</text>
</comment>
<keyword evidence="2" id="KW-1185">Reference proteome</keyword>
<evidence type="ECO:0000313" key="1">
    <source>
        <dbReference type="EMBL" id="PHT77798.1"/>
    </source>
</evidence>
<dbReference type="Proteomes" id="UP000222542">
    <property type="component" value="Unassembled WGS sequence"/>
</dbReference>
<reference evidence="1 2" key="1">
    <citation type="journal article" date="2014" name="Nat. Genet.">
        <title>Genome sequence of the hot pepper provides insights into the evolution of pungency in Capsicum species.</title>
        <authorList>
            <person name="Kim S."/>
            <person name="Park M."/>
            <person name="Yeom S.I."/>
            <person name="Kim Y.M."/>
            <person name="Lee J.M."/>
            <person name="Lee H.A."/>
            <person name="Seo E."/>
            <person name="Choi J."/>
            <person name="Cheong K."/>
            <person name="Kim K.T."/>
            <person name="Jung K."/>
            <person name="Lee G.W."/>
            <person name="Oh S.K."/>
            <person name="Bae C."/>
            <person name="Kim S.B."/>
            <person name="Lee H.Y."/>
            <person name="Kim S.Y."/>
            <person name="Kim M.S."/>
            <person name="Kang B.C."/>
            <person name="Jo Y.D."/>
            <person name="Yang H.B."/>
            <person name="Jeong H.J."/>
            <person name="Kang W.H."/>
            <person name="Kwon J.K."/>
            <person name="Shin C."/>
            <person name="Lim J.Y."/>
            <person name="Park J.H."/>
            <person name="Huh J.H."/>
            <person name="Kim J.S."/>
            <person name="Kim B.D."/>
            <person name="Cohen O."/>
            <person name="Paran I."/>
            <person name="Suh M.C."/>
            <person name="Lee S.B."/>
            <person name="Kim Y.K."/>
            <person name="Shin Y."/>
            <person name="Noh S.J."/>
            <person name="Park J."/>
            <person name="Seo Y.S."/>
            <person name="Kwon S.Y."/>
            <person name="Kim H.A."/>
            <person name="Park J.M."/>
            <person name="Kim H.J."/>
            <person name="Choi S.B."/>
            <person name="Bosland P.W."/>
            <person name="Reeves G."/>
            <person name="Jo S.H."/>
            <person name="Lee B.W."/>
            <person name="Cho H.T."/>
            <person name="Choi H.S."/>
            <person name="Lee M.S."/>
            <person name="Yu Y."/>
            <person name="Do Choi Y."/>
            <person name="Park B.S."/>
            <person name="van Deynze A."/>
            <person name="Ashrafi H."/>
            <person name="Hill T."/>
            <person name="Kim W.T."/>
            <person name="Pai H.S."/>
            <person name="Ahn H.K."/>
            <person name="Yeam I."/>
            <person name="Giovannoni J.J."/>
            <person name="Rose J.K."/>
            <person name="Sorensen I."/>
            <person name="Lee S.J."/>
            <person name="Kim R.W."/>
            <person name="Choi I.Y."/>
            <person name="Choi B.S."/>
            <person name="Lim J.S."/>
            <person name="Lee Y.H."/>
            <person name="Choi D."/>
        </authorList>
    </citation>
    <scope>NUCLEOTIDE SEQUENCE [LARGE SCALE GENOMIC DNA]</scope>
    <source>
        <strain evidence="2">cv. CM334</strain>
    </source>
</reference>
<dbReference type="EMBL" id="AYRZ02000006">
    <property type="protein sequence ID" value="PHT77798.1"/>
    <property type="molecule type" value="Genomic_DNA"/>
</dbReference>
<reference evidence="1 2" key="2">
    <citation type="journal article" date="2017" name="Genome Biol.">
        <title>New reference genome sequences of hot pepper reveal the massive evolution of plant disease-resistance genes by retroduplication.</title>
        <authorList>
            <person name="Kim S."/>
            <person name="Park J."/>
            <person name="Yeom S.I."/>
            <person name="Kim Y.M."/>
            <person name="Seo E."/>
            <person name="Kim K.T."/>
            <person name="Kim M.S."/>
            <person name="Lee J.M."/>
            <person name="Cheong K."/>
            <person name="Shin H.S."/>
            <person name="Kim S.B."/>
            <person name="Han K."/>
            <person name="Lee J."/>
            <person name="Park M."/>
            <person name="Lee H.A."/>
            <person name="Lee H.Y."/>
            <person name="Lee Y."/>
            <person name="Oh S."/>
            <person name="Lee J.H."/>
            <person name="Choi E."/>
            <person name="Choi E."/>
            <person name="Lee S.E."/>
            <person name="Jeon J."/>
            <person name="Kim H."/>
            <person name="Choi G."/>
            <person name="Song H."/>
            <person name="Lee J."/>
            <person name="Lee S.C."/>
            <person name="Kwon J.K."/>
            <person name="Lee H.Y."/>
            <person name="Koo N."/>
            <person name="Hong Y."/>
            <person name="Kim R.W."/>
            <person name="Kang W.H."/>
            <person name="Huh J.H."/>
            <person name="Kang B.C."/>
            <person name="Yang T.J."/>
            <person name="Lee Y.H."/>
            <person name="Bennetzen J.L."/>
            <person name="Choi D."/>
        </authorList>
    </citation>
    <scope>NUCLEOTIDE SEQUENCE [LARGE SCALE GENOMIC DNA]</scope>
    <source>
        <strain evidence="2">cv. CM334</strain>
    </source>
</reference>
<dbReference type="Gramene" id="PHT77798">
    <property type="protein sequence ID" value="PHT77798"/>
    <property type="gene ID" value="T459_15850"/>
</dbReference>
<evidence type="ECO:0000313" key="2">
    <source>
        <dbReference type="Proteomes" id="UP000222542"/>
    </source>
</evidence>
<gene>
    <name evidence="1" type="ORF">T459_15850</name>
</gene>
<name>A0A2G2Z714_CAPAN</name>
<dbReference type="AlphaFoldDB" id="A0A2G2Z714"/>
<organism evidence="1 2">
    <name type="scientific">Capsicum annuum</name>
    <name type="common">Capsicum pepper</name>
    <dbReference type="NCBI Taxonomy" id="4072"/>
    <lineage>
        <taxon>Eukaryota</taxon>
        <taxon>Viridiplantae</taxon>
        <taxon>Streptophyta</taxon>
        <taxon>Embryophyta</taxon>
        <taxon>Tracheophyta</taxon>
        <taxon>Spermatophyta</taxon>
        <taxon>Magnoliopsida</taxon>
        <taxon>eudicotyledons</taxon>
        <taxon>Gunneridae</taxon>
        <taxon>Pentapetalae</taxon>
        <taxon>asterids</taxon>
        <taxon>lamiids</taxon>
        <taxon>Solanales</taxon>
        <taxon>Solanaceae</taxon>
        <taxon>Solanoideae</taxon>
        <taxon>Capsiceae</taxon>
        <taxon>Capsicum</taxon>
    </lineage>
</organism>
<proteinExistence type="predicted"/>